<keyword evidence="1" id="KW-0472">Membrane</keyword>
<accession>C4JM78</accession>
<gene>
    <name evidence="2" type="ORF">UREG_03936</name>
</gene>
<evidence type="ECO:0000313" key="2">
    <source>
        <dbReference type="EMBL" id="EEP79090.1"/>
    </source>
</evidence>
<dbReference type="GeneID" id="8444718"/>
<keyword evidence="3" id="KW-1185">Reference proteome</keyword>
<evidence type="ECO:0000256" key="1">
    <source>
        <dbReference type="SAM" id="Phobius"/>
    </source>
</evidence>
<proteinExistence type="predicted"/>
<dbReference type="OMA" id="CQTTICQ"/>
<feature type="transmembrane region" description="Helical" evidence="1">
    <location>
        <begin position="20"/>
        <end position="38"/>
    </location>
</feature>
<dbReference type="EMBL" id="CH476616">
    <property type="protein sequence ID" value="EEP79090.1"/>
    <property type="molecule type" value="Genomic_DNA"/>
</dbReference>
<name>C4JM78_UNCRE</name>
<dbReference type="KEGG" id="ure:UREG_03936"/>
<dbReference type="AlphaFoldDB" id="C4JM78"/>
<dbReference type="Proteomes" id="UP000002058">
    <property type="component" value="Unassembled WGS sequence"/>
</dbReference>
<organism evidence="2 3">
    <name type="scientific">Uncinocarpus reesii (strain UAMH 1704)</name>
    <dbReference type="NCBI Taxonomy" id="336963"/>
    <lineage>
        <taxon>Eukaryota</taxon>
        <taxon>Fungi</taxon>
        <taxon>Dikarya</taxon>
        <taxon>Ascomycota</taxon>
        <taxon>Pezizomycotina</taxon>
        <taxon>Eurotiomycetes</taxon>
        <taxon>Eurotiomycetidae</taxon>
        <taxon>Onygenales</taxon>
        <taxon>Onygenaceae</taxon>
        <taxon>Uncinocarpus</taxon>
    </lineage>
</organism>
<protein>
    <recommendedName>
        <fullName evidence="4">F-box domain-containing protein</fullName>
    </recommendedName>
</protein>
<keyword evidence="1" id="KW-0812">Transmembrane</keyword>
<dbReference type="InParanoid" id="C4JM78"/>
<dbReference type="RefSeq" id="XP_002544419.1">
    <property type="nucleotide sequence ID" value="XM_002544373.1"/>
</dbReference>
<evidence type="ECO:0000313" key="3">
    <source>
        <dbReference type="Proteomes" id="UP000002058"/>
    </source>
</evidence>
<dbReference type="OrthoDB" id="4181564at2759"/>
<dbReference type="VEuPathDB" id="FungiDB:UREG_03936"/>
<evidence type="ECO:0008006" key="4">
    <source>
        <dbReference type="Google" id="ProtNLM"/>
    </source>
</evidence>
<sequence>MDSDIARPASWAASFVAEKWAVLLLSVTLVALIVATILRSRKVSRKPSNHPPLTLFDMPLDVVLRVGDFLSTEDKMVFALSCKSAFVAFGDTRHSPEFKFPVKISPVVFPMERMLPFTSGYWQLLRRLEDSRFQCCSACLKLHPIREFSTNDLQTVAEERTCVLGPGAGVVYLCPCVQLTFRGGMKLEATIRRLARQRDPIIFEFGNESFYWRNWHSCQHTSGSGTLQIDLLAVVCGTNGLMIRSVYSFEPNANITFDPLARPDVPGYCCPHRSVAAHLLDSWGPRYEFKTTCRWCGTLIDTISRKSIVTVKYLRTTDHQPRSQWYYQTDRALENLDAAAQSFQWPERPWGFGS</sequence>
<reference evidence="3" key="1">
    <citation type="journal article" date="2009" name="Genome Res.">
        <title>Comparative genomic analyses of the human fungal pathogens Coccidioides and their relatives.</title>
        <authorList>
            <person name="Sharpton T.J."/>
            <person name="Stajich J.E."/>
            <person name="Rounsley S.D."/>
            <person name="Gardner M.J."/>
            <person name="Wortman J.R."/>
            <person name="Jordar V.S."/>
            <person name="Maiti R."/>
            <person name="Kodira C.D."/>
            <person name="Neafsey D.E."/>
            <person name="Zeng Q."/>
            <person name="Hung C.-Y."/>
            <person name="McMahan C."/>
            <person name="Muszewska A."/>
            <person name="Grynberg M."/>
            <person name="Mandel M.A."/>
            <person name="Kellner E.M."/>
            <person name="Barker B.M."/>
            <person name="Galgiani J.N."/>
            <person name="Orbach M.J."/>
            <person name="Kirkland T.N."/>
            <person name="Cole G.T."/>
            <person name="Henn M.R."/>
            <person name="Birren B.W."/>
            <person name="Taylor J.W."/>
        </authorList>
    </citation>
    <scope>NUCLEOTIDE SEQUENCE [LARGE SCALE GENOMIC DNA]</scope>
    <source>
        <strain evidence="3">UAMH 1704</strain>
    </source>
</reference>
<dbReference type="eggNOG" id="ENOG502RN4X">
    <property type="taxonomic scope" value="Eukaryota"/>
</dbReference>
<dbReference type="HOGENOM" id="CLU_811340_0_0_1"/>
<keyword evidence="1" id="KW-1133">Transmembrane helix</keyword>